<feature type="transmembrane region" description="Helical" evidence="1">
    <location>
        <begin position="61"/>
        <end position="82"/>
    </location>
</feature>
<keyword evidence="4" id="KW-1185">Reference proteome</keyword>
<dbReference type="Pfam" id="PF14360">
    <property type="entry name" value="PAP2_C"/>
    <property type="match status" value="1"/>
</dbReference>
<protein>
    <recommendedName>
        <fullName evidence="2">Sphingomyelin synthase-like domain-containing protein</fullName>
    </recommendedName>
</protein>
<accession>A0A934PWQ9</accession>
<feature type="domain" description="Sphingomyelin synthase-like" evidence="2">
    <location>
        <begin position="140"/>
        <end position="202"/>
    </location>
</feature>
<feature type="transmembrane region" description="Helical" evidence="1">
    <location>
        <begin position="188"/>
        <end position="206"/>
    </location>
</feature>
<feature type="transmembrane region" description="Helical" evidence="1">
    <location>
        <begin position="141"/>
        <end position="157"/>
    </location>
</feature>
<dbReference type="RefSeq" id="WP_200067340.1">
    <property type="nucleotide sequence ID" value="NZ_JAEHFW010000003.1"/>
</dbReference>
<keyword evidence="1" id="KW-0812">Transmembrane</keyword>
<dbReference type="InterPro" id="IPR025749">
    <property type="entry name" value="Sphingomyelin_synth-like_dom"/>
</dbReference>
<dbReference type="AlphaFoldDB" id="A0A934PWQ9"/>
<keyword evidence="1" id="KW-0472">Membrane</keyword>
<dbReference type="EMBL" id="JAEHFW010000003">
    <property type="protein sequence ID" value="MBK0380805.1"/>
    <property type="molecule type" value="Genomic_DNA"/>
</dbReference>
<proteinExistence type="predicted"/>
<evidence type="ECO:0000313" key="4">
    <source>
        <dbReference type="Proteomes" id="UP000613193"/>
    </source>
</evidence>
<keyword evidence="1" id="KW-1133">Transmembrane helix</keyword>
<dbReference type="Proteomes" id="UP000613193">
    <property type="component" value="Unassembled WGS sequence"/>
</dbReference>
<sequence length="223" mass="25025">MSNVKIKQVWMAALKAPDKRFKILTGTVLIFIVLSTLPAFFGHIEKREGIVLNDWLLAHIPAYNVSVIIFAIIWGIATLTVIRALYNPDIYIKYVWTLLLINIARIISIELVALNPPKGLIRLSDPLTGIFYGNANITKDLFFSGHTAILVLIFLCLEKRSDKIVCFIGIITVAILLLIQHIHYSIDVLAAPVIVYILFTITSYFLKLDKPVKLQATPAVKTI</sequence>
<evidence type="ECO:0000313" key="3">
    <source>
        <dbReference type="EMBL" id="MBK0380805.1"/>
    </source>
</evidence>
<feature type="transmembrane region" description="Helical" evidence="1">
    <location>
        <begin position="21"/>
        <end position="41"/>
    </location>
</feature>
<feature type="transmembrane region" description="Helical" evidence="1">
    <location>
        <begin position="94"/>
        <end position="114"/>
    </location>
</feature>
<gene>
    <name evidence="3" type="ORF">I5M19_15885</name>
</gene>
<organism evidence="3 4">
    <name type="scientific">Mucilaginibacter segetis</name>
    <dbReference type="NCBI Taxonomy" id="2793071"/>
    <lineage>
        <taxon>Bacteria</taxon>
        <taxon>Pseudomonadati</taxon>
        <taxon>Bacteroidota</taxon>
        <taxon>Sphingobacteriia</taxon>
        <taxon>Sphingobacteriales</taxon>
        <taxon>Sphingobacteriaceae</taxon>
        <taxon>Mucilaginibacter</taxon>
    </lineage>
</organism>
<comment type="caution">
    <text evidence="3">The sequence shown here is derived from an EMBL/GenBank/DDBJ whole genome shotgun (WGS) entry which is preliminary data.</text>
</comment>
<reference evidence="3" key="1">
    <citation type="submission" date="2020-12" db="EMBL/GenBank/DDBJ databases">
        <title>Bacterial novel species Mucilaginibacter sp. SD-g isolated from soil.</title>
        <authorList>
            <person name="Jung H.-Y."/>
        </authorList>
    </citation>
    <scope>NUCLEOTIDE SEQUENCE</scope>
    <source>
        <strain evidence="3">SD-g</strain>
    </source>
</reference>
<name>A0A934PWQ9_9SPHI</name>
<evidence type="ECO:0000259" key="2">
    <source>
        <dbReference type="Pfam" id="PF14360"/>
    </source>
</evidence>
<evidence type="ECO:0000256" key="1">
    <source>
        <dbReference type="SAM" id="Phobius"/>
    </source>
</evidence>
<feature type="transmembrane region" description="Helical" evidence="1">
    <location>
        <begin position="164"/>
        <end position="182"/>
    </location>
</feature>